<keyword evidence="2 10" id="KW-0444">Lipid biosynthesis</keyword>
<sequence length="285" mass="33307">MATLIGKVIDGYNTLTYTWADERTKDWFLVGSPLVPLAVIYLYLKLVKDWGPKFMENRQPFDLKNTLLVYNIVQVIYSIYLFYEAAMVWSNYSFVCQPIDFSRSPAAMRAARACWLYYMAKYTELLDTVFFVLRKKNNQVSFLHLYHHSMMIVCGFIGSKYLAGGHGTFLGLINTFVHIIMYSYYLLTALGPNVQKYLWWKKHITRMQMFQFCLVFLHSLLILRKDCDYPKFVVGLLTPNAMFFYFLFNDFYQSAYNKRKANAAKIAAENGKAQPTQATDENKTE</sequence>
<accession>A0A8S1DCG0</accession>
<dbReference type="PANTHER" id="PTHR11157:SF69">
    <property type="entry name" value="ELONGATION OF VERY LONG CHAIN FATTY ACIDS PROTEIN 7"/>
    <property type="match status" value="1"/>
</dbReference>
<feature type="transmembrane region" description="Helical" evidence="10">
    <location>
        <begin position="169"/>
        <end position="187"/>
    </location>
</feature>
<comment type="caution">
    <text evidence="11">The sequence shown here is derived from an EMBL/GenBank/DDBJ whole genome shotgun (WGS) entry which is preliminary data.</text>
</comment>
<comment type="catalytic activity">
    <reaction evidence="10">
        <text>a very-long-chain acyl-CoA + malonyl-CoA + H(+) = a very-long-chain 3-oxoacyl-CoA + CO2 + CoA</text>
        <dbReference type="Rhea" id="RHEA:32727"/>
        <dbReference type="ChEBI" id="CHEBI:15378"/>
        <dbReference type="ChEBI" id="CHEBI:16526"/>
        <dbReference type="ChEBI" id="CHEBI:57287"/>
        <dbReference type="ChEBI" id="CHEBI:57384"/>
        <dbReference type="ChEBI" id="CHEBI:90725"/>
        <dbReference type="ChEBI" id="CHEBI:90736"/>
        <dbReference type="EC" id="2.3.1.199"/>
    </reaction>
</comment>
<evidence type="ECO:0000256" key="4">
    <source>
        <dbReference type="ARBA" id="ARBA00022692"/>
    </source>
</evidence>
<reference evidence="11 12" key="1">
    <citation type="submission" date="2020-04" db="EMBL/GenBank/DDBJ databases">
        <authorList>
            <person name="Alioto T."/>
            <person name="Alioto T."/>
            <person name="Gomez Garrido J."/>
        </authorList>
    </citation>
    <scope>NUCLEOTIDE SEQUENCE [LARGE SCALE GENOMIC DNA]</scope>
</reference>
<dbReference type="GO" id="GO:0009922">
    <property type="term" value="F:fatty acid elongase activity"/>
    <property type="evidence" value="ECO:0007669"/>
    <property type="project" value="UniProtKB-EC"/>
</dbReference>
<dbReference type="EC" id="2.3.1.199" evidence="10"/>
<dbReference type="OrthoDB" id="434092at2759"/>
<comment type="subcellular location">
    <subcellularLocation>
        <location evidence="1">Membrane</location>
        <topology evidence="1">Multi-pass membrane protein</topology>
    </subcellularLocation>
</comment>
<evidence type="ECO:0000256" key="3">
    <source>
        <dbReference type="ARBA" id="ARBA00022679"/>
    </source>
</evidence>
<evidence type="ECO:0000313" key="11">
    <source>
        <dbReference type="EMBL" id="CAB3377391.1"/>
    </source>
</evidence>
<proteinExistence type="inferred from homology"/>
<comment type="similarity">
    <text evidence="10">Belongs to the ELO family.</text>
</comment>
<dbReference type="Proteomes" id="UP000494165">
    <property type="component" value="Unassembled WGS sequence"/>
</dbReference>
<evidence type="ECO:0000256" key="9">
    <source>
        <dbReference type="ARBA" id="ARBA00023160"/>
    </source>
</evidence>
<keyword evidence="3 10" id="KW-0808">Transferase</keyword>
<evidence type="ECO:0000256" key="6">
    <source>
        <dbReference type="ARBA" id="ARBA00022989"/>
    </source>
</evidence>
<feature type="transmembrane region" description="Helical" evidence="10">
    <location>
        <begin position="145"/>
        <end position="163"/>
    </location>
</feature>
<evidence type="ECO:0000256" key="1">
    <source>
        <dbReference type="ARBA" id="ARBA00004141"/>
    </source>
</evidence>
<dbReference type="AlphaFoldDB" id="A0A8S1DCG0"/>
<dbReference type="PANTHER" id="PTHR11157">
    <property type="entry name" value="FATTY ACID ACYL TRANSFERASE-RELATED"/>
    <property type="match status" value="1"/>
</dbReference>
<dbReference type="GO" id="GO:0030148">
    <property type="term" value="P:sphingolipid biosynthetic process"/>
    <property type="evidence" value="ECO:0007669"/>
    <property type="project" value="TreeGrafter"/>
</dbReference>
<feature type="transmembrane region" description="Helical" evidence="10">
    <location>
        <begin position="207"/>
        <end position="223"/>
    </location>
</feature>
<feature type="transmembrane region" description="Helical" evidence="10">
    <location>
        <begin position="65"/>
        <end position="83"/>
    </location>
</feature>
<dbReference type="GO" id="GO:0019367">
    <property type="term" value="P:fatty acid elongation, saturated fatty acid"/>
    <property type="evidence" value="ECO:0007669"/>
    <property type="project" value="TreeGrafter"/>
</dbReference>
<keyword evidence="4 10" id="KW-0812">Transmembrane</keyword>
<name>A0A8S1DCG0_9INSE</name>
<feature type="transmembrane region" description="Helical" evidence="10">
    <location>
        <begin position="229"/>
        <end position="248"/>
    </location>
</feature>
<dbReference type="GO" id="GO:0042761">
    <property type="term" value="P:very long-chain fatty acid biosynthetic process"/>
    <property type="evidence" value="ECO:0007669"/>
    <property type="project" value="TreeGrafter"/>
</dbReference>
<keyword evidence="5 10" id="KW-0276">Fatty acid metabolism</keyword>
<gene>
    <name evidence="11" type="ORF">CLODIP_2_CD13971</name>
</gene>
<evidence type="ECO:0000313" key="12">
    <source>
        <dbReference type="Proteomes" id="UP000494165"/>
    </source>
</evidence>
<keyword evidence="9 10" id="KW-0275">Fatty acid biosynthesis</keyword>
<dbReference type="GO" id="GO:0034626">
    <property type="term" value="P:fatty acid elongation, polyunsaturated fatty acid"/>
    <property type="evidence" value="ECO:0007669"/>
    <property type="project" value="TreeGrafter"/>
</dbReference>
<evidence type="ECO:0000256" key="2">
    <source>
        <dbReference type="ARBA" id="ARBA00022516"/>
    </source>
</evidence>
<evidence type="ECO:0000256" key="7">
    <source>
        <dbReference type="ARBA" id="ARBA00023098"/>
    </source>
</evidence>
<dbReference type="Pfam" id="PF01151">
    <property type="entry name" value="ELO"/>
    <property type="match status" value="1"/>
</dbReference>
<organism evidence="11 12">
    <name type="scientific">Cloeon dipterum</name>
    <dbReference type="NCBI Taxonomy" id="197152"/>
    <lineage>
        <taxon>Eukaryota</taxon>
        <taxon>Metazoa</taxon>
        <taxon>Ecdysozoa</taxon>
        <taxon>Arthropoda</taxon>
        <taxon>Hexapoda</taxon>
        <taxon>Insecta</taxon>
        <taxon>Pterygota</taxon>
        <taxon>Palaeoptera</taxon>
        <taxon>Ephemeroptera</taxon>
        <taxon>Pisciforma</taxon>
        <taxon>Baetidae</taxon>
        <taxon>Cloeon</taxon>
    </lineage>
</organism>
<evidence type="ECO:0000256" key="10">
    <source>
        <dbReference type="RuleBase" id="RU361115"/>
    </source>
</evidence>
<keyword evidence="6 10" id="KW-1133">Transmembrane helix</keyword>
<dbReference type="GO" id="GO:0005789">
    <property type="term" value="C:endoplasmic reticulum membrane"/>
    <property type="evidence" value="ECO:0007669"/>
    <property type="project" value="TreeGrafter"/>
</dbReference>
<keyword evidence="12" id="KW-1185">Reference proteome</keyword>
<dbReference type="GO" id="GO:0034625">
    <property type="term" value="P:fatty acid elongation, monounsaturated fatty acid"/>
    <property type="evidence" value="ECO:0007669"/>
    <property type="project" value="TreeGrafter"/>
</dbReference>
<dbReference type="InterPro" id="IPR002076">
    <property type="entry name" value="ELO_fam"/>
</dbReference>
<keyword evidence="8 10" id="KW-0472">Membrane</keyword>
<protein>
    <recommendedName>
        <fullName evidence="10">Elongation of very long chain fatty acids protein</fullName>
        <ecNumber evidence="10">2.3.1.199</ecNumber>
    </recommendedName>
    <alternativeName>
        <fullName evidence="10">Very-long-chain 3-oxoacyl-CoA synthase</fullName>
    </alternativeName>
</protein>
<dbReference type="EMBL" id="CADEPI010000144">
    <property type="protein sequence ID" value="CAB3377391.1"/>
    <property type="molecule type" value="Genomic_DNA"/>
</dbReference>
<evidence type="ECO:0000256" key="8">
    <source>
        <dbReference type="ARBA" id="ARBA00023136"/>
    </source>
</evidence>
<keyword evidence="7 10" id="KW-0443">Lipid metabolism</keyword>
<feature type="transmembrane region" description="Helical" evidence="10">
    <location>
        <begin position="115"/>
        <end position="133"/>
    </location>
</feature>
<feature type="transmembrane region" description="Helical" evidence="10">
    <location>
        <begin position="27"/>
        <end position="44"/>
    </location>
</feature>
<evidence type="ECO:0000256" key="5">
    <source>
        <dbReference type="ARBA" id="ARBA00022832"/>
    </source>
</evidence>